<dbReference type="AlphaFoldDB" id="A0AAV2DTD1"/>
<protein>
    <recommendedName>
        <fullName evidence="2">Retrovirus-related Pol polyprotein from transposon TNT 1-94-like beta-barrel domain-containing protein</fullName>
    </recommendedName>
</protein>
<proteinExistence type="predicted"/>
<gene>
    <name evidence="3" type="ORF">LTRI10_LOCUS18514</name>
</gene>
<reference evidence="3 4" key="1">
    <citation type="submission" date="2024-04" db="EMBL/GenBank/DDBJ databases">
        <authorList>
            <person name="Fracassetti M."/>
        </authorList>
    </citation>
    <scope>NUCLEOTIDE SEQUENCE [LARGE SCALE GENOMIC DNA]</scope>
</reference>
<keyword evidence="1" id="KW-0472">Membrane</keyword>
<name>A0AAV2DTD1_9ROSI</name>
<evidence type="ECO:0000259" key="2">
    <source>
        <dbReference type="Pfam" id="PF22936"/>
    </source>
</evidence>
<keyword evidence="4" id="KW-1185">Reference proteome</keyword>
<feature type="domain" description="Retrovirus-related Pol polyprotein from transposon TNT 1-94-like beta-barrel" evidence="2">
    <location>
        <begin position="1"/>
        <end position="65"/>
    </location>
</feature>
<sequence>MTSDSTLLCSIKPVKSLHLQVANSSHIPVVGLGSLHSSQLNLSIVLHVPQLSPNLASVGQLIDENCSVLFAPYGYFVQDLTTGRLIGRGVNKDKLLHWRSCRVNHLRLFLSLLVFRCLVSLVLYLFRLFFY</sequence>
<evidence type="ECO:0000256" key="1">
    <source>
        <dbReference type="SAM" id="Phobius"/>
    </source>
</evidence>
<dbReference type="Proteomes" id="UP001497516">
    <property type="component" value="Chromosome 3"/>
</dbReference>
<dbReference type="InterPro" id="IPR054722">
    <property type="entry name" value="PolX-like_BBD"/>
</dbReference>
<evidence type="ECO:0000313" key="4">
    <source>
        <dbReference type="Proteomes" id="UP001497516"/>
    </source>
</evidence>
<dbReference type="Pfam" id="PF22936">
    <property type="entry name" value="Pol_BBD"/>
    <property type="match status" value="1"/>
</dbReference>
<feature type="transmembrane region" description="Helical" evidence="1">
    <location>
        <begin position="108"/>
        <end position="130"/>
    </location>
</feature>
<organism evidence="3 4">
    <name type="scientific">Linum trigynum</name>
    <dbReference type="NCBI Taxonomy" id="586398"/>
    <lineage>
        <taxon>Eukaryota</taxon>
        <taxon>Viridiplantae</taxon>
        <taxon>Streptophyta</taxon>
        <taxon>Embryophyta</taxon>
        <taxon>Tracheophyta</taxon>
        <taxon>Spermatophyta</taxon>
        <taxon>Magnoliopsida</taxon>
        <taxon>eudicotyledons</taxon>
        <taxon>Gunneridae</taxon>
        <taxon>Pentapetalae</taxon>
        <taxon>rosids</taxon>
        <taxon>fabids</taxon>
        <taxon>Malpighiales</taxon>
        <taxon>Linaceae</taxon>
        <taxon>Linum</taxon>
    </lineage>
</organism>
<keyword evidence="1" id="KW-0812">Transmembrane</keyword>
<keyword evidence="1" id="KW-1133">Transmembrane helix</keyword>
<evidence type="ECO:0000313" key="3">
    <source>
        <dbReference type="EMBL" id="CAL1376809.1"/>
    </source>
</evidence>
<dbReference type="EMBL" id="OZ034816">
    <property type="protein sequence ID" value="CAL1376809.1"/>
    <property type="molecule type" value="Genomic_DNA"/>
</dbReference>
<accession>A0AAV2DTD1</accession>